<feature type="disulfide bond" evidence="19">
    <location>
        <begin position="1054"/>
        <end position="1069"/>
    </location>
</feature>
<feature type="disulfide bond" evidence="19">
    <location>
        <begin position="1825"/>
        <end position="1843"/>
    </location>
</feature>
<evidence type="ECO:0000256" key="4">
    <source>
        <dbReference type="ARBA" id="ARBA00022525"/>
    </source>
</evidence>
<feature type="disulfide bond" evidence="19">
    <location>
        <begin position="459"/>
        <end position="477"/>
    </location>
</feature>
<feature type="disulfide bond" evidence="19">
    <location>
        <begin position="850"/>
        <end position="862"/>
    </location>
</feature>
<feature type="disulfide bond" evidence="19">
    <location>
        <begin position="980"/>
        <end position="995"/>
    </location>
</feature>
<feature type="domain" description="Laminin EGF-like" evidence="25">
    <location>
        <begin position="2140"/>
        <end position="2189"/>
    </location>
</feature>
<feature type="chain" id="PRO_5007285535" evidence="22">
    <location>
        <begin position="20"/>
        <end position="4331"/>
    </location>
</feature>
<dbReference type="FunFam" id="2.10.25.10:FF:000508">
    <property type="entry name" value="Eyes shut homolog"/>
    <property type="match status" value="1"/>
</dbReference>
<feature type="disulfide bond" evidence="18">
    <location>
        <begin position="3834"/>
        <end position="3844"/>
    </location>
</feature>
<keyword evidence="5" id="KW-0272">Extracellular matrix</keyword>
<dbReference type="InterPro" id="IPR013320">
    <property type="entry name" value="ConA-like_dom_sf"/>
</dbReference>
<feature type="disulfide bond" evidence="19">
    <location>
        <begin position="1818"/>
        <end position="1830"/>
    </location>
</feature>
<feature type="domain" description="Ig-like" evidence="26">
    <location>
        <begin position="3439"/>
        <end position="3519"/>
    </location>
</feature>
<dbReference type="PROSITE" id="PS50025">
    <property type="entry name" value="LAM_G_DOMAIN"/>
    <property type="match status" value="3"/>
</dbReference>
<feature type="domain" description="Ig-like" evidence="26">
    <location>
        <begin position="3076"/>
        <end position="3164"/>
    </location>
</feature>
<feature type="disulfide bond" evidence="20">
    <location>
        <begin position="2195"/>
        <end position="2207"/>
    </location>
</feature>
<feature type="disulfide bond" evidence="19">
    <location>
        <begin position="1000"/>
        <end position="1012"/>
    </location>
</feature>
<dbReference type="CDD" id="cd00055">
    <property type="entry name" value="EGF_Lam"/>
    <property type="match status" value="6"/>
</dbReference>
<feature type="disulfide bond" evidence="19">
    <location>
        <begin position="1256"/>
        <end position="1268"/>
    </location>
</feature>
<feature type="disulfide bond" evidence="19">
    <location>
        <begin position="1235"/>
        <end position="1250"/>
    </location>
</feature>
<dbReference type="FunFam" id="4.10.400.10:FF:000065">
    <property type="entry name" value="Transmembrane protease serine 7"/>
    <property type="match status" value="2"/>
</dbReference>
<evidence type="ECO:0000259" key="27">
    <source>
        <dbReference type="PROSITE" id="PS51115"/>
    </source>
</evidence>
<feature type="disulfide bond" evidence="19">
    <location>
        <begin position="905"/>
        <end position="920"/>
    </location>
</feature>
<accession>A0A131YML4</accession>
<feature type="disulfide bond" evidence="19">
    <location>
        <begin position="640"/>
        <end position="655"/>
    </location>
</feature>
<feature type="disulfide bond" evidence="19">
    <location>
        <begin position="1007"/>
        <end position="1025"/>
    </location>
</feature>
<feature type="disulfide bond" evidence="19">
    <location>
        <begin position="423"/>
        <end position="438"/>
    </location>
</feature>
<name>A0A131YML4_RHIAP</name>
<evidence type="ECO:0000256" key="3">
    <source>
        <dbReference type="ARBA" id="ARBA00004308"/>
    </source>
</evidence>
<feature type="disulfide bond" evidence="19">
    <location>
        <begin position="659"/>
        <end position="671"/>
    </location>
</feature>
<keyword evidence="16 20" id="KW-0424">Laminin EGF-like domain</keyword>
<dbReference type="SUPFAM" id="SSF49899">
    <property type="entry name" value="Concanavalin A-like lectins/glucanases"/>
    <property type="match status" value="3"/>
</dbReference>
<feature type="domain" description="Laminin G" evidence="23">
    <location>
        <begin position="3618"/>
        <end position="3791"/>
    </location>
</feature>
<feature type="disulfide bond" evidence="19">
    <location>
        <begin position="1035"/>
        <end position="1047"/>
    </location>
</feature>
<feature type="domain" description="Ig-like" evidence="26">
    <location>
        <begin position="3265"/>
        <end position="3349"/>
    </location>
</feature>
<dbReference type="PRINTS" id="PR00261">
    <property type="entry name" value="LDLRECEPTOR"/>
</dbReference>
<feature type="disulfide bond" evidence="20">
    <location>
        <begin position="2569"/>
        <end position="2578"/>
    </location>
</feature>
<dbReference type="Pfam" id="PF00053">
    <property type="entry name" value="EGF_laminin"/>
    <property type="match status" value="5"/>
</dbReference>
<feature type="disulfide bond" evidence="19">
    <location>
        <begin position="404"/>
        <end position="416"/>
    </location>
</feature>
<dbReference type="InterPro" id="IPR003598">
    <property type="entry name" value="Ig_sub2"/>
</dbReference>
<feature type="disulfide bond" evidence="19">
    <location>
        <begin position="578"/>
        <end position="590"/>
    </location>
</feature>
<dbReference type="InterPro" id="IPR023415">
    <property type="entry name" value="LDLR_class-A_CS"/>
</dbReference>
<feature type="disulfide bond" evidence="19">
    <location>
        <begin position="1042"/>
        <end position="1060"/>
    </location>
</feature>
<feature type="disulfide bond" evidence="19">
    <location>
        <begin position="893"/>
        <end position="911"/>
    </location>
</feature>
<reference evidence="28" key="1">
    <citation type="journal article" date="2016" name="Ticks Tick Borne Dis.">
        <title>De novo assembly and annotation of the salivary gland transcriptome of Rhipicephalus appendiculatus male and female ticks during blood feeding.</title>
        <authorList>
            <person name="de Castro M.H."/>
            <person name="de Klerk D."/>
            <person name="Pienaar R."/>
            <person name="Latif A.A."/>
            <person name="Rees D.J."/>
            <person name="Mans B.J."/>
        </authorList>
    </citation>
    <scope>NUCLEOTIDE SEQUENCE</scope>
    <source>
        <tissue evidence="28">Salivary glands</tissue>
    </source>
</reference>
<dbReference type="SMART" id="SM00180">
    <property type="entry name" value="EGF_Lam"/>
    <property type="match status" value="9"/>
</dbReference>
<feature type="disulfide bond" evidence="19">
    <location>
        <begin position="621"/>
        <end position="633"/>
    </location>
</feature>
<feature type="domain" description="EGF-like" evidence="24">
    <location>
        <begin position="3830"/>
        <end position="3866"/>
    </location>
</feature>
<feature type="domain" description="EGF-like" evidence="24">
    <location>
        <begin position="4049"/>
        <end position="4088"/>
    </location>
</feature>
<feature type="disulfide bond" evidence="19">
    <location>
        <begin position="495"/>
        <end position="507"/>
    </location>
</feature>
<keyword evidence="13" id="KW-0472">Membrane</keyword>
<dbReference type="GO" id="GO:0005886">
    <property type="term" value="C:plasma membrane"/>
    <property type="evidence" value="ECO:0007669"/>
    <property type="project" value="TreeGrafter"/>
</dbReference>
<feature type="disulfide bond" evidence="19">
    <location>
        <begin position="547"/>
        <end position="565"/>
    </location>
</feature>
<feature type="disulfide bond" evidence="19">
    <location>
        <begin position="1319"/>
        <end position="1334"/>
    </location>
</feature>
<feature type="disulfide bond" evidence="19">
    <location>
        <begin position="886"/>
        <end position="898"/>
    </location>
</feature>
<dbReference type="InterPro" id="IPR013098">
    <property type="entry name" value="Ig_I-set"/>
</dbReference>
<dbReference type="CDD" id="cd00112">
    <property type="entry name" value="LDLa"/>
    <property type="match status" value="22"/>
</dbReference>
<dbReference type="Pfam" id="PF00052">
    <property type="entry name" value="Laminin_B"/>
    <property type="match status" value="3"/>
</dbReference>
<dbReference type="InterPro" id="IPR002172">
    <property type="entry name" value="LDrepeatLR_classA_rpt"/>
</dbReference>
<keyword evidence="9" id="KW-0677">Repeat</keyword>
<evidence type="ECO:0000256" key="9">
    <source>
        <dbReference type="ARBA" id="ARBA00022737"/>
    </source>
</evidence>
<dbReference type="InterPro" id="IPR036179">
    <property type="entry name" value="Ig-like_dom_sf"/>
</dbReference>
<feature type="disulfide bond" evidence="19">
    <location>
        <begin position="678"/>
        <end position="693"/>
    </location>
</feature>
<dbReference type="GO" id="GO:0016192">
    <property type="term" value="P:vesicle-mediated transport"/>
    <property type="evidence" value="ECO:0007669"/>
    <property type="project" value="UniProtKB-ARBA"/>
</dbReference>
<keyword evidence="15" id="KW-0325">Glycoprotein</keyword>
<dbReference type="PROSITE" id="PS01186">
    <property type="entry name" value="EGF_2"/>
    <property type="match status" value="3"/>
</dbReference>
<feature type="disulfide bond" evidence="19">
    <location>
        <begin position="697"/>
        <end position="709"/>
    </location>
</feature>
<keyword evidence="11" id="KW-0084">Basement membrane</keyword>
<evidence type="ECO:0000256" key="22">
    <source>
        <dbReference type="SAM" id="SignalP"/>
    </source>
</evidence>
<evidence type="ECO:0000256" key="14">
    <source>
        <dbReference type="ARBA" id="ARBA00023157"/>
    </source>
</evidence>
<dbReference type="InterPro" id="IPR001791">
    <property type="entry name" value="Laminin_G"/>
</dbReference>
<dbReference type="SMART" id="SM00282">
    <property type="entry name" value="LamG"/>
    <property type="match status" value="3"/>
</dbReference>
<feature type="disulfide bond" evidence="19">
    <location>
        <begin position="471"/>
        <end position="486"/>
    </location>
</feature>
<feature type="disulfide bond" evidence="19">
    <location>
        <begin position="559"/>
        <end position="574"/>
    </location>
</feature>
<comment type="caution">
    <text evidence="18">Lacks conserved residue(s) required for the propagation of feature annotation.</text>
</comment>
<keyword evidence="4" id="KW-0964">Secreted</keyword>
<feature type="domain" description="Ig-like" evidence="26">
    <location>
        <begin position="3366"/>
        <end position="3427"/>
    </location>
</feature>
<feature type="disulfide bond" evidence="19">
    <location>
        <begin position="666"/>
        <end position="684"/>
    </location>
</feature>
<dbReference type="SUPFAM" id="SSF57196">
    <property type="entry name" value="EGF/Laminin"/>
    <property type="match status" value="8"/>
</dbReference>
<feature type="disulfide bond" evidence="20">
    <location>
        <begin position="1726"/>
        <end position="1735"/>
    </location>
</feature>
<dbReference type="CDD" id="cd00054">
    <property type="entry name" value="EGF_CA"/>
    <property type="match status" value="3"/>
</dbReference>
<evidence type="ECO:0000256" key="2">
    <source>
        <dbReference type="ARBA" id="ARBA00004302"/>
    </source>
</evidence>
<feature type="disulfide bond" evidence="19">
    <location>
        <begin position="1091"/>
        <end position="1106"/>
    </location>
</feature>
<feature type="domain" description="Laminin EGF-like" evidence="25">
    <location>
        <begin position="2195"/>
        <end position="2244"/>
    </location>
</feature>
<feature type="domain" description="Laminin IV type A" evidence="27">
    <location>
        <begin position="1493"/>
        <end position="1669"/>
    </location>
</feature>
<evidence type="ECO:0000256" key="12">
    <source>
        <dbReference type="ARBA" id="ARBA00022989"/>
    </source>
</evidence>
<keyword evidence="7" id="KW-0812">Transmembrane</keyword>
<dbReference type="SMART" id="SM00409">
    <property type="entry name" value="IG"/>
    <property type="match status" value="13"/>
</dbReference>
<feature type="disulfide bond" evidence="19">
    <location>
        <begin position="814"/>
        <end position="826"/>
    </location>
</feature>
<feature type="disulfide bond" evidence="19">
    <location>
        <begin position="704"/>
        <end position="722"/>
    </location>
</feature>
<feature type="disulfide bond" evidence="19">
    <location>
        <begin position="362"/>
        <end position="380"/>
    </location>
</feature>
<feature type="disulfide bond" evidence="20">
    <location>
        <begin position="2215"/>
        <end position="2224"/>
    </location>
</feature>
<dbReference type="InterPro" id="IPR002049">
    <property type="entry name" value="LE_dom"/>
</dbReference>
<feature type="disulfide bond" evidence="19">
    <location>
        <begin position="961"/>
        <end position="973"/>
    </location>
</feature>
<keyword evidence="6 18" id="KW-0245">EGF-like domain</keyword>
<dbReference type="GO" id="GO:0012505">
    <property type="term" value="C:endomembrane system"/>
    <property type="evidence" value="ECO:0007669"/>
    <property type="project" value="UniProtKB-SubCell"/>
</dbReference>
<feature type="domain" description="Ig-like" evidence="26">
    <location>
        <begin position="2985"/>
        <end position="3071"/>
    </location>
</feature>
<feature type="disulfide bond" evidence="19">
    <location>
        <begin position="1263"/>
        <end position="1281"/>
    </location>
</feature>
<feature type="domain" description="EGF-like" evidence="24">
    <location>
        <begin position="4090"/>
        <end position="4127"/>
    </location>
</feature>
<evidence type="ECO:0000256" key="13">
    <source>
        <dbReference type="ARBA" id="ARBA00023136"/>
    </source>
</evidence>
<feature type="disulfide bond" evidence="19">
    <location>
        <begin position="857"/>
        <end position="875"/>
    </location>
</feature>
<feature type="disulfide bond" evidence="20">
    <location>
        <begin position="2159"/>
        <end position="2168"/>
    </location>
</feature>
<dbReference type="Gene3D" id="2.10.25.10">
    <property type="entry name" value="Laminin"/>
    <property type="match status" value="12"/>
</dbReference>
<dbReference type="PROSITE" id="PS50027">
    <property type="entry name" value="EGF_LAM_2"/>
    <property type="match status" value="5"/>
</dbReference>
<feature type="compositionally biased region" description="Low complexity" evidence="21">
    <location>
        <begin position="79"/>
        <end position="106"/>
    </location>
</feature>
<proteinExistence type="predicted"/>
<dbReference type="FunFam" id="2.10.25.10:FF:000033">
    <property type="entry name" value="Laminin subunit alpha 2"/>
    <property type="match status" value="1"/>
</dbReference>
<dbReference type="SMART" id="SM00408">
    <property type="entry name" value="IGc2"/>
    <property type="match status" value="13"/>
</dbReference>
<dbReference type="FunFam" id="2.10.25.10:FF:000090">
    <property type="entry name" value="laminin subunit alpha"/>
    <property type="match status" value="2"/>
</dbReference>
<dbReference type="EMBL" id="GEDV01008732">
    <property type="protein sequence ID" value="JAP79825.1"/>
    <property type="molecule type" value="Transcribed_RNA"/>
</dbReference>
<feature type="disulfide bond" evidence="19">
    <location>
        <begin position="1837"/>
        <end position="1852"/>
    </location>
</feature>
<feature type="disulfide bond" evidence="19">
    <location>
        <begin position="968"/>
        <end position="986"/>
    </location>
</feature>
<feature type="domain" description="Ig-like" evidence="26">
    <location>
        <begin position="3175"/>
        <end position="3260"/>
    </location>
</feature>
<feature type="domain" description="EGF-like" evidence="24">
    <location>
        <begin position="1848"/>
        <end position="1886"/>
    </location>
</feature>
<feature type="disulfide bond" evidence="19">
    <location>
        <begin position="929"/>
        <end position="947"/>
    </location>
</feature>
<feature type="disulfide bond" evidence="19">
    <location>
        <begin position="1223"/>
        <end position="1241"/>
    </location>
</feature>
<dbReference type="Pfam" id="PF00008">
    <property type="entry name" value="EGF"/>
    <property type="match status" value="3"/>
</dbReference>
<dbReference type="Gene3D" id="4.10.400.10">
    <property type="entry name" value="Low-density Lipoprotein Receptor"/>
    <property type="match status" value="24"/>
</dbReference>
<evidence type="ECO:0000259" key="24">
    <source>
        <dbReference type="PROSITE" id="PS50026"/>
    </source>
</evidence>
<evidence type="ECO:0000256" key="11">
    <source>
        <dbReference type="ARBA" id="ARBA00022869"/>
    </source>
</evidence>
<evidence type="ECO:0000256" key="6">
    <source>
        <dbReference type="ARBA" id="ARBA00022536"/>
    </source>
</evidence>
<feature type="disulfide bond" evidence="19">
    <location>
        <begin position="1275"/>
        <end position="1290"/>
    </location>
</feature>
<feature type="disulfide bond" evidence="19">
    <location>
        <begin position="502"/>
        <end position="520"/>
    </location>
</feature>
<feature type="disulfide bond" evidence="19">
    <location>
        <begin position="628"/>
        <end position="646"/>
    </location>
</feature>
<dbReference type="PROSITE" id="PS50068">
    <property type="entry name" value="LDLRA_2"/>
    <property type="match status" value="24"/>
</dbReference>
<feature type="disulfide bond" evidence="19">
    <location>
        <begin position="756"/>
        <end position="771"/>
    </location>
</feature>
<feature type="domain" description="Ig-like" evidence="26">
    <location>
        <begin position="2806"/>
        <end position="2890"/>
    </location>
</feature>
<keyword evidence="8 22" id="KW-0732">Signal</keyword>
<dbReference type="InterPro" id="IPR000742">
    <property type="entry name" value="EGF"/>
</dbReference>
<dbReference type="InterPro" id="IPR036055">
    <property type="entry name" value="LDL_receptor-like_sf"/>
</dbReference>
<evidence type="ECO:0000313" key="28">
    <source>
        <dbReference type="EMBL" id="JAP79825.1"/>
    </source>
</evidence>
<dbReference type="Pfam" id="PF07679">
    <property type="entry name" value="I-set"/>
    <property type="match status" value="4"/>
</dbReference>
<feature type="disulfide bond" evidence="19">
    <location>
        <begin position="797"/>
        <end position="812"/>
    </location>
</feature>
<dbReference type="FunFam" id="2.10.25.10:FF:000106">
    <property type="entry name" value="Heparan sulfate proteoglycan 2"/>
    <property type="match status" value="3"/>
</dbReference>
<feature type="region of interest" description="Disordered" evidence="21">
    <location>
        <begin position="1140"/>
        <end position="1162"/>
    </location>
</feature>
<keyword evidence="17" id="KW-0393">Immunoglobulin domain</keyword>
<evidence type="ECO:0000256" key="15">
    <source>
        <dbReference type="ARBA" id="ARBA00023180"/>
    </source>
</evidence>
<feature type="disulfide bond" evidence="19">
    <location>
        <begin position="869"/>
        <end position="884"/>
    </location>
</feature>
<feature type="disulfide bond" evidence="19">
    <location>
        <begin position="737"/>
        <end position="749"/>
    </location>
</feature>
<dbReference type="InterPro" id="IPR007110">
    <property type="entry name" value="Ig-like_dom"/>
</dbReference>
<feature type="disulfide bond" evidence="18">
    <location>
        <begin position="1857"/>
        <end position="1874"/>
    </location>
</feature>
<feature type="disulfide bond" evidence="19">
    <location>
        <begin position="1216"/>
        <end position="1228"/>
    </location>
</feature>
<feature type="disulfide bond" evidence="18">
    <location>
        <begin position="3856"/>
        <end position="3865"/>
    </location>
</feature>
<feature type="disulfide bond" evidence="19">
    <location>
        <begin position="778"/>
        <end position="790"/>
    </location>
</feature>
<comment type="subcellular location">
    <subcellularLocation>
        <location evidence="3">Endomembrane system</location>
    </subcellularLocation>
    <subcellularLocation>
        <location evidence="1">Membrane</location>
        <topology evidence="1">Single-pass membrane protein</topology>
    </subcellularLocation>
    <subcellularLocation>
        <location evidence="2">Secreted</location>
        <location evidence="2">Extracellular space</location>
        <location evidence="2">Extracellular matrix</location>
        <location evidence="2">Basement membrane</location>
    </subcellularLocation>
</comment>
<dbReference type="InterPro" id="IPR000034">
    <property type="entry name" value="Laminin_IV"/>
</dbReference>
<evidence type="ECO:0000256" key="17">
    <source>
        <dbReference type="ARBA" id="ARBA00023319"/>
    </source>
</evidence>
<feature type="disulfide bond" evidence="19">
    <location>
        <begin position="785"/>
        <end position="803"/>
    </location>
</feature>
<feature type="disulfide bond" evidence="18">
    <location>
        <begin position="4078"/>
        <end position="4087"/>
    </location>
</feature>
<feature type="domain" description="Ig-like" evidence="26">
    <location>
        <begin position="1108"/>
        <end position="1198"/>
    </location>
</feature>
<evidence type="ECO:0000256" key="7">
    <source>
        <dbReference type="ARBA" id="ARBA00022692"/>
    </source>
</evidence>
<dbReference type="SMART" id="SM00192">
    <property type="entry name" value="LDLa"/>
    <property type="match status" value="24"/>
</dbReference>
<feature type="domain" description="Laminin IV type A" evidence="27">
    <location>
        <begin position="1931"/>
        <end position="2106"/>
    </location>
</feature>
<dbReference type="GO" id="GO:0005509">
    <property type="term" value="F:calcium ion binding"/>
    <property type="evidence" value="ECO:0007669"/>
    <property type="project" value="InterPro"/>
</dbReference>
<evidence type="ECO:0000256" key="20">
    <source>
        <dbReference type="PROSITE-ProRule" id="PRU00460"/>
    </source>
</evidence>
<evidence type="ECO:0000256" key="1">
    <source>
        <dbReference type="ARBA" id="ARBA00004167"/>
    </source>
</evidence>
<protein>
    <submittedName>
        <fullName evidence="28">Heparan sulfate proteoglycan 2</fullName>
    </submittedName>
</protein>
<dbReference type="InterPro" id="IPR001881">
    <property type="entry name" value="EGF-like_Ca-bd_dom"/>
</dbReference>
<dbReference type="InterPro" id="IPR056863">
    <property type="entry name" value="LMN_ATRN_NET-like_EGF"/>
</dbReference>
<feature type="domain" description="Laminin IV type A" evidence="27">
    <location>
        <begin position="2274"/>
        <end position="2457"/>
    </location>
</feature>
<dbReference type="PROSITE" id="PS01248">
    <property type="entry name" value="EGF_LAM_1"/>
    <property type="match status" value="5"/>
</dbReference>
<evidence type="ECO:0000256" key="16">
    <source>
        <dbReference type="ARBA" id="ARBA00023292"/>
    </source>
</evidence>
<feature type="domain" description="Ig-like" evidence="26">
    <location>
        <begin position="2896"/>
        <end position="2978"/>
    </location>
</feature>
<dbReference type="Pfam" id="PF00057">
    <property type="entry name" value="Ldl_recept_a"/>
    <property type="match status" value="24"/>
</dbReference>
<feature type="disulfide bond" evidence="18">
    <location>
        <begin position="3799"/>
        <end position="3816"/>
    </location>
</feature>
<dbReference type="FunFam" id="2.60.40.10:FF:000032">
    <property type="entry name" value="palladin isoform X1"/>
    <property type="match status" value="3"/>
</dbReference>
<dbReference type="InterPro" id="IPR013151">
    <property type="entry name" value="Immunoglobulin_dom"/>
</dbReference>
<feature type="disulfide bond" evidence="19">
    <location>
        <begin position="540"/>
        <end position="552"/>
    </location>
</feature>
<dbReference type="PANTHER" id="PTHR24270:SF61">
    <property type="entry name" value="EGF-LIKE DOMAIN-CONTAINING PROTEIN"/>
    <property type="match status" value="1"/>
</dbReference>
<feature type="disulfide bond" evidence="19">
    <location>
        <begin position="374"/>
        <end position="389"/>
    </location>
</feature>
<feature type="signal peptide" evidence="22">
    <location>
        <begin position="1"/>
        <end position="19"/>
    </location>
</feature>
<feature type="domain" description="Laminin EGF-like" evidence="25">
    <location>
        <begin position="1707"/>
        <end position="1756"/>
    </location>
</feature>
<dbReference type="PROSITE" id="PS51115">
    <property type="entry name" value="LAMININ_IVA"/>
    <property type="match status" value="3"/>
</dbReference>
<feature type="disulfide bond" evidence="19">
    <location>
        <begin position="716"/>
        <end position="731"/>
    </location>
</feature>
<dbReference type="PROSITE" id="PS01209">
    <property type="entry name" value="LDLRA_1"/>
    <property type="match status" value="9"/>
</dbReference>
<feature type="disulfide bond" evidence="19">
    <location>
        <begin position="585"/>
        <end position="603"/>
    </location>
</feature>
<evidence type="ECO:0000256" key="19">
    <source>
        <dbReference type="PROSITE-ProRule" id="PRU00124"/>
    </source>
</evidence>
<evidence type="ECO:0000256" key="8">
    <source>
        <dbReference type="ARBA" id="ARBA00022729"/>
    </source>
</evidence>
<dbReference type="GO" id="GO:0005604">
    <property type="term" value="C:basement membrane"/>
    <property type="evidence" value="ECO:0007669"/>
    <property type="project" value="UniProtKB-SubCell"/>
</dbReference>
<feature type="domain" description="Laminin G" evidence="23">
    <location>
        <begin position="4135"/>
        <end position="4313"/>
    </location>
</feature>
<dbReference type="Pfam" id="PF02210">
    <property type="entry name" value="Laminin_G_2"/>
    <property type="match status" value="1"/>
</dbReference>
<dbReference type="PROSITE" id="PS50026">
    <property type="entry name" value="EGF_3"/>
    <property type="match status" value="5"/>
</dbReference>
<feature type="disulfide bond" evidence="19">
    <location>
        <begin position="452"/>
        <end position="464"/>
    </location>
</feature>
<feature type="disulfide bond" evidence="19">
    <location>
        <begin position="514"/>
        <end position="529"/>
    </location>
</feature>
<evidence type="ECO:0000259" key="23">
    <source>
        <dbReference type="PROSITE" id="PS50025"/>
    </source>
</evidence>
<feature type="disulfide bond" evidence="19">
    <location>
        <begin position="922"/>
        <end position="934"/>
    </location>
</feature>
<keyword evidence="12" id="KW-1133">Transmembrane helix</keyword>
<dbReference type="SMART" id="SM00181">
    <property type="entry name" value="EGF"/>
    <property type="match status" value="12"/>
</dbReference>
<feature type="disulfide bond" evidence="19">
    <location>
        <begin position="355"/>
        <end position="367"/>
    </location>
</feature>
<dbReference type="Gene3D" id="2.60.120.200">
    <property type="match status" value="3"/>
</dbReference>
<feature type="disulfide bond" evidence="19">
    <location>
        <begin position="325"/>
        <end position="340"/>
    </location>
</feature>
<evidence type="ECO:0000256" key="10">
    <source>
        <dbReference type="ARBA" id="ARBA00022837"/>
    </source>
</evidence>
<feature type="disulfide bond" evidence="18">
    <location>
        <begin position="4117"/>
        <end position="4126"/>
    </location>
</feature>
<feature type="disulfide bond" evidence="19">
    <location>
        <begin position="833"/>
        <end position="848"/>
    </location>
</feature>
<feature type="region of interest" description="Disordered" evidence="21">
    <location>
        <begin position="79"/>
        <end position="180"/>
    </location>
</feature>
<evidence type="ECO:0000259" key="25">
    <source>
        <dbReference type="PROSITE" id="PS50027"/>
    </source>
</evidence>
<dbReference type="Pfam" id="PF24973">
    <property type="entry name" value="EGF_LMN_ATRN"/>
    <property type="match status" value="3"/>
</dbReference>
<evidence type="ECO:0000259" key="26">
    <source>
        <dbReference type="PROSITE" id="PS50835"/>
    </source>
</evidence>
<dbReference type="Pfam" id="PF00054">
    <property type="entry name" value="Laminin_G_1"/>
    <property type="match status" value="2"/>
</dbReference>
<feature type="domain" description="Ig-like" evidence="26">
    <location>
        <begin position="2622"/>
        <end position="2692"/>
    </location>
</feature>
<feature type="disulfide bond" evidence="19">
    <location>
        <begin position="411"/>
        <end position="429"/>
    </location>
</feature>
<sequence>MASHRSLLLLLGLIAAVVCLAPGKQVDPDITFDDVGDHGNHEAAATLRRRSAAPDSSLSGLASSILRRVRRAWLWGGSDDTAAASSPATTVQSTTVQSTTSPQYTTRRFTRQSDDDYDFPGSGDGAGDDEDQEDVSSTTHSGAGYPTSDGDLPVSGRPHVPKGPGRDTKTPHDVLPPAGSSPMFRSSVLILNQPFDVNLVRQDSEAFKELSGQFKLLLSQSLARHLRPPHNVASVEVLRFSPAAQPGALTVTCDIKLPRADPRELQRAIRSVLESGRLGNFHVSGQHSTFTQLGVSTPHPGGIHCGADKFACDDNRRCVEKSRRCDGHRDCYDGYDEENCVHTGSQGPPHHGFQCKPDQFLCDGRRCIEKSQLCDGQRDCSDETDEQDCSSTEVPPPHTDGFQCGPDQFVCDGRRCVPSASKCNGRRDCADGTDEQDCPSVEAPTHTLGFQCHPNEFVCDGRRCVNSSGKCDGKRDCADGTDEHGCPPTEVPSLCAPGQFVCDGRRCVPLSGKCNGHRDCADGSDEQDCAKQEGDGGSLCGPHQFVCDGRRCVDQDGKCDGRPDCADGSDERNCPVDCEPDQFRCDGGRCVDFTRRCDGHYDCADRTDEKGCPPQPGGQSCRQGQFRCRNGNCIKMERRCDGYHDCQDRSDELDCPNVCRPGQFRCHSGTCISERGRCDGRRDCPDGSDESQCAHSCRADQIRCQGGGCLSISRRCDGVSDCPNGEDELSCGNGHVCQSHEYKCLSGHCIDSRQKCNRVKDCPDGDDEDNCVVDMKPCREREFQCQDGTCLPDHLRCNGHSECRDSSDEENCLCKENEFQCGNGKCIDLQRKCDRRVDCNDFSDEANCECQDSEFRCGDGKCIEGRRRCDGTADCRDYSDETGCACKDNEFSCGDGSCIDVRRKCDGTADCRDYADERNCSCKANEFRCGDGACIDKSRQCDRTPDCRDHSDEHNCPISGCPASQFRCGDGRCIDISRKCDDRVDCPDFSDEANCVSDACQADEFKCKSGQCIRLSGKCNRRKDCSDGSDEENCCTAEEFQCRTGECVARSHRCDGQYQCRDGSDELECRTCQPGQYVCANAQCIERSQRCDGRFDCTDFSDEADCDPDAGVNIKVYPERQTIKQGQEVVFRCRDEGTRRSQVKWTRPDDSPLPPQSTDARGRLTMPNVQLEHGGVYLCKAVGVQASTSGAQKAAFLTVQPYTPPTPKPERPLGACKHDEATCQNGKCVPRKYVCDGDYDCDDGSDENNCAQPSLCEPNEMQCDNKKCILKVYLCDGDDDCGDGTDERSCRDNIPGSPCRMGEYQCRSGDQCIPKSFHCDGEFDCQDKSDEIGCSPPTITQSPPEVVNAMEGETVNITCRAIGNPVPLINWRLNWGHIPPRPRVSTTSDNGFGTVTIRDVRLSDQGAWSCEAINSKQSVLATPDAILVVKNKGVCHPPLFNDKAQSSSECLRCFCFGVSQTCHSSSLNKITIPLANEVSVATMSILPDESYMDVTEKFRPDQNAVRSNPANREFKIDSQVKTSEAPVHYYWSLPAEFLGNQINSYGGHLKYAFRYQASSRPVPAADIIIRGNGVTLYHTLRQSYGPLRDNAIEVQFVEGEWHKDARHSAIGSPDTATREDIMLVLQNVEGIFIRASFDSELAESSIHGLEMDSASYSSPKNPPASSVEQCSCPTGYTGNSCENCAPGYIRRRSGPYLGECVQGVLPCNCNGHSNSCDQQTGRCLNCQHNTDGPSCEMCKRGFYGDARRGTPSDCQPCPCPMVDVPGQFSPTCVLEADGQVTCNSCPIGFEGRRCERCAPGYERYPPGSVDGSCHLKECEPGQFQCGDGSCIDYRRRCDGHYDCNDYTDEQNCGAPQCDTAGSLSPQRSPSTGLCQCKPLVTGASCDQCKANSFHLHPSSPLGCVECFCMGITKSCSSSFYHREQEVLRFSTSTEGVHLTTLDRATTIDRGLKLDPRSKELVYQDFASHPRQSYYWQLPQRFLGDKVTSYGGFLNYTIRSDGTDRQSRSPDVQITGNKIILIYRHPERLKLRFPQTVSIPMYETSWIRADGLPATREHFLMVLADLSSILVKATLSEETDTASLVEASLDIAVEYPTGQALAHAVEHCRCPIGYKGLSCEDCDAGYTRSGAGLYLGLCVPCFCNGHSSDCDPETGACSNCQHNTQGEYCEECLPGFIGDATGGTPSDCEAVLVPSCRCDNRGSTRQECDARDNCPCKNNVQGKNCNRCKEGYFNLEASNPEGCSRCFCFGVTEQCSSSSYYRSEVRMLLQDLRDPYAHNFQLSNRYHSNIVTDTIVVNPSNNEVSYSSFPRDPAEKETLFWSLPAQFLGNKLASYGGVLRYTQRFTADSDGETYSDADVQITGNGVTIFYVNIPPLPPSEMRTFEILLREDQWQRVDSRGPTVATREDIMKVLANVEVLLIRASFSSRMRSSSLSDVSLSTAVPLRSAGHAVAVEVEQCICPPGYNGLSCEECAPGYIRDVSGPGLGRCTRCRCNGHSESCDAASGNCVRCRHNTVGDYCQRCADGFYGDATRGTPEDCKPCPCPHTMPSNQFSPTCFLDTDNKPTCNACPPGYTGRNCEQCAPGYSGNPLQLGGRCEPSGGGGGQSMRVQVEQPRIQRVPVGSTVTIRCTGYSQSKAPFSLVWTKEFGSLPLRATEASGILTVPDVRVEDNGTYVCTGSDVSSVAQDQAILLVDGLDQKSPPRARIEPHFLEVNVGQPVEFRCLADGFPKPTVDWSGGRHGNLNPEHTFIDGVFRIPAARKSDEAEYFCTASNDMGTDNIRTVLFVKGETMASIVSEDDSGAGEGPHLTIQPTSIETRKGETVHFECRASGRPTPNVTWSFSGGPMPDNVNQVGGRLTLLNVDEQNQGSYMCVASNRYGTAQGQAPLQLTTRRNIPSVHIEPERQTVRQGEDAKLRCIATGTPTPVIKFAKVGSNLTHRHIVEDDTLTIEQTVVQDRGHYICLAENREGIAQATAVLEVDRREVPLVEIYPKNIPPLHHGDTAFLQCRPTAGIPTPTVEWTRADGSPFTPSTELTGPGIIRFTRFSKDEEGTYVCSAENAMGKVTAQTALKLQGSPFVRILQQNPYAVRVGDQIRLDCIAEGDPKPTVTWERIGQPITTYSNIEELQGGTTTLFIRRVAPSDSGIYVCKAANHGGLSEERIEVTVEGNRHSPSIPRLVADDRVVTASIGKRAELRCHIEGTSRPLQIVWSKVLPDGNLAEVPSDNGIVHFERVQASDAGVYACQGKEDGAAILDTRVTLALVAPPRIQLNPTQQTVRPGHHVYIQCSAIGEPPITYHWTRQGGQLPPSTVQRDGRLEFRGISISDAGRYICTAANAAGEAEGVADVRVTEGVEIGSLRKEETAFVGSNIELRCPLTGSPERIQWTKDTHALPPNAREVNGELWIKDVQQSNEGRYICNAMTGDRLISRDYVILHVRDVPSISVRIRANKEVVHMGDSLELHCVVTGDGAASVKWTKLAADDHFAENVRVRGAALSVNGVRPENGGVYRCSIDSPAGTLNDDYVLAIEETPTVPPNEVETRTIPYGSTVVLDCRHNLEPPVAYSWTRDNGDIPHKASPRDSTLVVPDVRASDAGTYICTAKSERTTLEVPTILVVTGLLPRFTQAPLSYMKLPTIVNAYMGFEVQITFKPEKDHGLLLYNGQQEDGSGDFISVGLTNGYVEFRFELGSGVAYLRSHQPVQMDTWHTVQISRAKKDAKLTVDDQSEVAGTSQGRMMGLDLTQPLFVGSVPSFDKISRDNGYNIGFVGCVSEIKFGSRTLDLVKDSEQVGTTPCETCSLNPCLHDGVCQEAPTEAGYRCICPPGFSGRDCEKVGEACYPGICGEGRCVNRPSGGFDCYCPFGRTGLRCEKEVSIVEPAFADDAFAAYPTPKNSQGSLKVNMKIKPNNLDDCLLVYCAQYPDQKGDFTSIGIRNGSVEFRFDTGSGPAIIRHPERLRANEWVTLSASRHAQNGELVVNDGHREVGRSPGHTQGVNLNTPMYVGGVDKTKVKVHPDAGVSHGFEGCVAHIEVNDVSVDLVGAVVDAANVDDCGGRAPCEKNPCQNHGICRERGPKADDFECFCKAGYSGRTCENQDDFCQKINPCHNNAECVGLANSYRCNCPKGYKGPNCESETIFDECADFNGDGWVALSRDRLTHAASNVSEVIRLSFLTKDHEGLLLFQGQPHGVDAKGQDYLSLGLKNGYLEFSYEMGGGPAEIVSEERVDDGRMHTVELRRTGKLGTLKVDNKEVHGESLGLLVMLNTKSDIFIGGAPEPREMTAERYHKGFTGSIMNVQIQDSGVLSLYSDSINSANADQCEDHVGSGDYFMHFGTSNK</sequence>
<feature type="disulfide bond" evidence="19">
    <location>
        <begin position="1019"/>
        <end position="1034"/>
    </location>
</feature>
<dbReference type="InterPro" id="IPR013783">
    <property type="entry name" value="Ig-like_fold"/>
</dbReference>
<feature type="disulfide bond" evidence="19">
    <location>
        <begin position="597"/>
        <end position="612"/>
    </location>
</feature>
<dbReference type="PROSITE" id="PS00022">
    <property type="entry name" value="EGF_1"/>
    <property type="match status" value="5"/>
</dbReference>
<dbReference type="Pfam" id="PF00047">
    <property type="entry name" value="ig"/>
    <property type="match status" value="1"/>
</dbReference>
<feature type="domain" description="EGF-like" evidence="24">
    <location>
        <begin position="3792"/>
        <end position="3828"/>
    </location>
</feature>
<feature type="domain" description="Ig-like" evidence="26">
    <location>
        <begin position="2702"/>
        <end position="2784"/>
    </location>
</feature>
<feature type="disulfide bond" evidence="18">
    <location>
        <begin position="1876"/>
        <end position="1885"/>
    </location>
</feature>
<dbReference type="SUPFAM" id="SSF57424">
    <property type="entry name" value="LDL receptor-like module"/>
    <property type="match status" value="24"/>
</dbReference>
<dbReference type="Gene3D" id="2.60.40.10">
    <property type="entry name" value="Immunoglobulins"/>
    <property type="match status" value="13"/>
</dbReference>
<dbReference type="InterPro" id="IPR003599">
    <property type="entry name" value="Ig_sub"/>
</dbReference>
<feature type="domain" description="Laminin EGF-like" evidence="25">
    <location>
        <begin position="2491"/>
        <end position="2540"/>
    </location>
</feature>
<dbReference type="InterPro" id="IPR050685">
    <property type="entry name" value="LDLR"/>
</dbReference>
<keyword evidence="14 18" id="KW-1015">Disulfide bond</keyword>
<dbReference type="CDD" id="cd00110">
    <property type="entry name" value="LamG"/>
    <property type="match status" value="3"/>
</dbReference>
<feature type="domain" description="Ig-like" evidence="26">
    <location>
        <begin position="1337"/>
        <end position="1421"/>
    </location>
</feature>
<feature type="domain" description="Laminin G" evidence="23">
    <location>
        <begin position="3871"/>
        <end position="4053"/>
    </location>
</feature>
<dbReference type="PANTHER" id="PTHR24270">
    <property type="entry name" value="LOW-DENSITY LIPOPROTEIN RECEPTOR-RELATED"/>
    <property type="match status" value="1"/>
</dbReference>
<dbReference type="GO" id="GO:0048513">
    <property type="term" value="P:animal organ development"/>
    <property type="evidence" value="ECO:0007669"/>
    <property type="project" value="UniProtKB-ARBA"/>
</dbReference>
<evidence type="ECO:0000256" key="18">
    <source>
        <dbReference type="PROSITE-ProRule" id="PRU00076"/>
    </source>
</evidence>
<feature type="disulfide bond" evidence="19">
    <location>
        <begin position="1079"/>
        <end position="1097"/>
    </location>
</feature>
<feature type="disulfide bond" evidence="19">
    <location>
        <begin position="744"/>
        <end position="762"/>
    </location>
</feature>
<dbReference type="SMART" id="SM00281">
    <property type="entry name" value="LamB"/>
    <property type="match status" value="3"/>
</dbReference>
<organism evidence="28">
    <name type="scientific">Rhipicephalus appendiculatus</name>
    <name type="common">Brown ear tick</name>
    <dbReference type="NCBI Taxonomy" id="34631"/>
    <lineage>
        <taxon>Eukaryota</taxon>
        <taxon>Metazoa</taxon>
        <taxon>Ecdysozoa</taxon>
        <taxon>Arthropoda</taxon>
        <taxon>Chelicerata</taxon>
        <taxon>Arachnida</taxon>
        <taxon>Acari</taxon>
        <taxon>Parasitiformes</taxon>
        <taxon>Ixodida</taxon>
        <taxon>Ixodoidea</taxon>
        <taxon>Ixodidae</taxon>
        <taxon>Rhipicephalinae</taxon>
        <taxon>Rhipicephalus</taxon>
        <taxon>Rhipicephalus</taxon>
    </lineage>
</organism>
<feature type="disulfide bond" evidence="19">
    <location>
        <begin position="941"/>
        <end position="956"/>
    </location>
</feature>
<dbReference type="SUPFAM" id="SSF48726">
    <property type="entry name" value="Immunoglobulin"/>
    <property type="match status" value="13"/>
</dbReference>
<feature type="disulfide bond" evidence="20">
    <location>
        <begin position="2510"/>
        <end position="2519"/>
    </location>
</feature>
<dbReference type="GO" id="GO:0048589">
    <property type="term" value="P:developmental growth"/>
    <property type="evidence" value="ECO:0007669"/>
    <property type="project" value="UniProtKB-ARBA"/>
</dbReference>
<evidence type="ECO:0000256" key="5">
    <source>
        <dbReference type="ARBA" id="ARBA00022530"/>
    </source>
</evidence>
<feature type="disulfide bond" evidence="19">
    <location>
        <begin position="821"/>
        <end position="839"/>
    </location>
</feature>
<dbReference type="SMART" id="SM00179">
    <property type="entry name" value="EGF_CA"/>
    <property type="match status" value="4"/>
</dbReference>
<keyword evidence="10" id="KW-0106">Calcium</keyword>
<evidence type="ECO:0000256" key="21">
    <source>
        <dbReference type="SAM" id="MobiDB-lite"/>
    </source>
</evidence>
<dbReference type="Pfam" id="PF13927">
    <property type="entry name" value="Ig_3"/>
    <property type="match status" value="8"/>
</dbReference>
<feature type="disulfide bond" evidence="19">
    <location>
        <begin position="1072"/>
        <end position="1084"/>
    </location>
</feature>
<dbReference type="GO" id="GO:0030154">
    <property type="term" value="P:cell differentiation"/>
    <property type="evidence" value="ECO:0007669"/>
    <property type="project" value="UniProtKB-ARBA"/>
</dbReference>
<feature type="domain" description="Ig-like" evidence="26">
    <location>
        <begin position="3530"/>
        <end position="3607"/>
    </location>
</feature>
<feature type="domain" description="Laminin EGF-like" evidence="25">
    <location>
        <begin position="2541"/>
        <end position="2598"/>
    </location>
</feature>
<dbReference type="PROSITE" id="PS50835">
    <property type="entry name" value="IG_LIKE"/>
    <property type="match status" value="13"/>
</dbReference>
<feature type="disulfide bond" evidence="18">
    <location>
        <begin position="3818"/>
        <end position="3827"/>
    </location>
</feature>